<feature type="compositionally biased region" description="Polar residues" evidence="1">
    <location>
        <begin position="34"/>
        <end position="44"/>
    </location>
</feature>
<keyword evidence="3" id="KW-1185">Reference proteome</keyword>
<dbReference type="EMBL" id="CATNWA010011515">
    <property type="protein sequence ID" value="CAI9561929.1"/>
    <property type="molecule type" value="Genomic_DNA"/>
</dbReference>
<feature type="region of interest" description="Disordered" evidence="1">
    <location>
        <begin position="34"/>
        <end position="61"/>
    </location>
</feature>
<protein>
    <submittedName>
        <fullName evidence="2">Uncharacterized protein</fullName>
    </submittedName>
</protein>
<organism evidence="2 3">
    <name type="scientific">Staurois parvus</name>
    <dbReference type="NCBI Taxonomy" id="386267"/>
    <lineage>
        <taxon>Eukaryota</taxon>
        <taxon>Metazoa</taxon>
        <taxon>Chordata</taxon>
        <taxon>Craniata</taxon>
        <taxon>Vertebrata</taxon>
        <taxon>Euteleostomi</taxon>
        <taxon>Amphibia</taxon>
        <taxon>Batrachia</taxon>
        <taxon>Anura</taxon>
        <taxon>Neobatrachia</taxon>
        <taxon>Ranoidea</taxon>
        <taxon>Ranidae</taxon>
        <taxon>Staurois</taxon>
    </lineage>
</organism>
<accession>A0ABN9CP18</accession>
<evidence type="ECO:0000313" key="2">
    <source>
        <dbReference type="EMBL" id="CAI9561929.1"/>
    </source>
</evidence>
<sequence>MAEWAEQKQSSIVRLPYSGGLGLKVPHRFNSMITNSTPPCNPTTRPWAGLGPRGPWQSGEA</sequence>
<comment type="caution">
    <text evidence="2">The sequence shown here is derived from an EMBL/GenBank/DDBJ whole genome shotgun (WGS) entry which is preliminary data.</text>
</comment>
<proteinExistence type="predicted"/>
<evidence type="ECO:0000256" key="1">
    <source>
        <dbReference type="SAM" id="MobiDB-lite"/>
    </source>
</evidence>
<reference evidence="2" key="1">
    <citation type="submission" date="2023-05" db="EMBL/GenBank/DDBJ databases">
        <authorList>
            <person name="Stuckert A."/>
        </authorList>
    </citation>
    <scope>NUCLEOTIDE SEQUENCE</scope>
</reference>
<name>A0ABN9CP18_9NEOB</name>
<gene>
    <name evidence="2" type="ORF">SPARVUS_LOCUS5526910</name>
</gene>
<dbReference type="Proteomes" id="UP001162483">
    <property type="component" value="Unassembled WGS sequence"/>
</dbReference>
<evidence type="ECO:0000313" key="3">
    <source>
        <dbReference type="Proteomes" id="UP001162483"/>
    </source>
</evidence>